<dbReference type="SUPFAM" id="SSF49373">
    <property type="entry name" value="Invasin/intimin cell-adhesion fragments"/>
    <property type="match status" value="2"/>
</dbReference>
<dbReference type="AlphaFoldDB" id="X1UL26"/>
<evidence type="ECO:0000313" key="2">
    <source>
        <dbReference type="EMBL" id="GAJ18168.1"/>
    </source>
</evidence>
<organism evidence="2">
    <name type="scientific">marine sediment metagenome</name>
    <dbReference type="NCBI Taxonomy" id="412755"/>
    <lineage>
        <taxon>unclassified sequences</taxon>
        <taxon>metagenomes</taxon>
        <taxon>ecological metagenomes</taxon>
    </lineage>
</organism>
<feature type="domain" description="BIG2" evidence="1">
    <location>
        <begin position="17"/>
        <end position="99"/>
    </location>
</feature>
<accession>X1UL26</accession>
<protein>
    <recommendedName>
        <fullName evidence="1">BIG2 domain-containing protein</fullName>
    </recommendedName>
</protein>
<dbReference type="Pfam" id="PF02368">
    <property type="entry name" value="Big_2"/>
    <property type="match status" value="2"/>
</dbReference>
<dbReference type="InterPro" id="IPR008964">
    <property type="entry name" value="Invasin/intimin_cell_adhesion"/>
</dbReference>
<gene>
    <name evidence="2" type="ORF">S12H4_58245</name>
</gene>
<reference evidence="2" key="1">
    <citation type="journal article" date="2014" name="Front. Microbiol.">
        <title>High frequency of phylogenetically diverse reductive dehalogenase-homologous genes in deep subseafloor sedimentary metagenomes.</title>
        <authorList>
            <person name="Kawai M."/>
            <person name="Futagami T."/>
            <person name="Toyoda A."/>
            <person name="Takaki Y."/>
            <person name="Nishi S."/>
            <person name="Hori S."/>
            <person name="Arai W."/>
            <person name="Tsubouchi T."/>
            <person name="Morono Y."/>
            <person name="Uchiyama I."/>
            <person name="Ito T."/>
            <person name="Fujiyama A."/>
            <person name="Inagaki F."/>
            <person name="Takami H."/>
        </authorList>
    </citation>
    <scope>NUCLEOTIDE SEQUENCE</scope>
    <source>
        <strain evidence="2">Expedition CK06-06</strain>
    </source>
</reference>
<dbReference type="SMART" id="SM00635">
    <property type="entry name" value="BID_2"/>
    <property type="match status" value="2"/>
</dbReference>
<feature type="non-terminal residue" evidence="2">
    <location>
        <position position="187"/>
    </location>
</feature>
<dbReference type="Gene3D" id="2.60.40.1080">
    <property type="match status" value="2"/>
</dbReference>
<name>X1UL26_9ZZZZ</name>
<comment type="caution">
    <text evidence="2">The sequence shown here is derived from an EMBL/GenBank/DDBJ whole genome shotgun (WGS) entry which is preliminary data.</text>
</comment>
<evidence type="ECO:0000259" key="1">
    <source>
        <dbReference type="SMART" id="SM00635"/>
    </source>
</evidence>
<feature type="domain" description="BIG2" evidence="1">
    <location>
        <begin position="108"/>
        <end position="187"/>
    </location>
</feature>
<proteinExistence type="predicted"/>
<sequence>DILGVVENDGTVATGVVLESIAATPAAVTVSIAGTQQLTVTAPYDDASTVDVTATSTYVSDNEAVATVTSPGGGLITGVAQGTATVTVSYTEGAVTVTTDVPVRVMPDLHSISVTPAWVNVAVGHTQQLGVTAYYWDMSTVDVTDECHYVSDNEAVATVISPGGGLITGVAQGTATVTVCYIEGAVT</sequence>
<feature type="non-terminal residue" evidence="2">
    <location>
        <position position="1"/>
    </location>
</feature>
<dbReference type="EMBL" id="BARW01037794">
    <property type="protein sequence ID" value="GAJ18168.1"/>
    <property type="molecule type" value="Genomic_DNA"/>
</dbReference>
<dbReference type="InterPro" id="IPR003343">
    <property type="entry name" value="Big_2"/>
</dbReference>